<sequence>MTREVIATTKAPGAVGPYVQAIKSNGMVYCSGQLGIDPATGKMPETVEEQAHCSMKNLGAILEEAGSSYQKIVKTTIFLDNIADFAAINKIYESYFDGQFPARSCFQVGKLPLGGLIEIECIAEYE</sequence>
<dbReference type="EMBL" id="DWZA01000018">
    <property type="protein sequence ID" value="HJA70310.1"/>
    <property type="molecule type" value="Genomic_DNA"/>
</dbReference>
<organism evidence="2 3">
    <name type="scientific">Candidatus Lachnoclostridium stercoravium</name>
    <dbReference type="NCBI Taxonomy" id="2838633"/>
    <lineage>
        <taxon>Bacteria</taxon>
        <taxon>Bacillati</taxon>
        <taxon>Bacillota</taxon>
        <taxon>Clostridia</taxon>
        <taxon>Lachnospirales</taxon>
        <taxon>Lachnospiraceae</taxon>
    </lineage>
</organism>
<dbReference type="Proteomes" id="UP000823900">
    <property type="component" value="Unassembled WGS sequence"/>
</dbReference>
<proteinExistence type="inferred from homology"/>
<dbReference type="Pfam" id="PF01042">
    <property type="entry name" value="Ribonuc_L-PSP"/>
    <property type="match status" value="1"/>
</dbReference>
<evidence type="ECO:0000313" key="3">
    <source>
        <dbReference type="Proteomes" id="UP000823900"/>
    </source>
</evidence>
<evidence type="ECO:0000256" key="1">
    <source>
        <dbReference type="ARBA" id="ARBA00010552"/>
    </source>
</evidence>
<dbReference type="NCBIfam" id="TIGR00004">
    <property type="entry name" value="Rid family detoxifying hydrolase"/>
    <property type="match status" value="1"/>
</dbReference>
<dbReference type="InterPro" id="IPR035959">
    <property type="entry name" value="RutC-like_sf"/>
</dbReference>
<dbReference type="InterPro" id="IPR006056">
    <property type="entry name" value="RidA"/>
</dbReference>
<dbReference type="Gene3D" id="3.30.1330.40">
    <property type="entry name" value="RutC-like"/>
    <property type="match status" value="1"/>
</dbReference>
<comment type="caution">
    <text evidence="2">The sequence shown here is derived from an EMBL/GenBank/DDBJ whole genome shotgun (WGS) entry which is preliminary data.</text>
</comment>
<dbReference type="GO" id="GO:0005829">
    <property type="term" value="C:cytosol"/>
    <property type="evidence" value="ECO:0007669"/>
    <property type="project" value="TreeGrafter"/>
</dbReference>
<accession>A0A9D2HGF7</accession>
<name>A0A9D2HGF7_9FIRM</name>
<evidence type="ECO:0000313" key="2">
    <source>
        <dbReference type="EMBL" id="HJA70310.1"/>
    </source>
</evidence>
<dbReference type="FunFam" id="3.30.1330.40:FF:000001">
    <property type="entry name" value="L-PSP family endoribonuclease"/>
    <property type="match status" value="1"/>
</dbReference>
<comment type="similarity">
    <text evidence="1">Belongs to the RutC family.</text>
</comment>
<reference evidence="2" key="2">
    <citation type="submission" date="2021-04" db="EMBL/GenBank/DDBJ databases">
        <authorList>
            <person name="Gilroy R."/>
        </authorList>
    </citation>
    <scope>NUCLEOTIDE SEQUENCE</scope>
    <source>
        <strain evidence="2">CHK178-16964</strain>
    </source>
</reference>
<dbReference type="GO" id="GO:0019239">
    <property type="term" value="F:deaminase activity"/>
    <property type="evidence" value="ECO:0007669"/>
    <property type="project" value="TreeGrafter"/>
</dbReference>
<dbReference type="AlphaFoldDB" id="A0A9D2HGF7"/>
<dbReference type="PANTHER" id="PTHR11803">
    <property type="entry name" value="2-IMINOBUTANOATE/2-IMINOPROPANOATE DEAMINASE RIDA"/>
    <property type="match status" value="1"/>
</dbReference>
<dbReference type="InterPro" id="IPR019897">
    <property type="entry name" value="RidA_CS"/>
</dbReference>
<protein>
    <submittedName>
        <fullName evidence="2">RidA family protein</fullName>
    </submittedName>
</protein>
<dbReference type="CDD" id="cd00448">
    <property type="entry name" value="YjgF_YER057c_UK114_family"/>
    <property type="match status" value="1"/>
</dbReference>
<reference evidence="2" key="1">
    <citation type="journal article" date="2021" name="PeerJ">
        <title>Extensive microbial diversity within the chicken gut microbiome revealed by metagenomics and culture.</title>
        <authorList>
            <person name="Gilroy R."/>
            <person name="Ravi A."/>
            <person name="Getino M."/>
            <person name="Pursley I."/>
            <person name="Horton D.L."/>
            <person name="Alikhan N.F."/>
            <person name="Baker D."/>
            <person name="Gharbi K."/>
            <person name="Hall N."/>
            <person name="Watson M."/>
            <person name="Adriaenssens E.M."/>
            <person name="Foster-Nyarko E."/>
            <person name="Jarju S."/>
            <person name="Secka A."/>
            <person name="Antonio M."/>
            <person name="Oren A."/>
            <person name="Chaudhuri R.R."/>
            <person name="La Ragione R."/>
            <person name="Hildebrand F."/>
            <person name="Pallen M.J."/>
        </authorList>
    </citation>
    <scope>NUCLEOTIDE SEQUENCE</scope>
    <source>
        <strain evidence="2">CHK178-16964</strain>
    </source>
</reference>
<dbReference type="PANTHER" id="PTHR11803:SF58">
    <property type="entry name" value="PROTEIN HMF1-RELATED"/>
    <property type="match status" value="1"/>
</dbReference>
<dbReference type="InterPro" id="IPR006175">
    <property type="entry name" value="YjgF/YER057c/UK114"/>
</dbReference>
<gene>
    <name evidence="2" type="ORF">IAA07_01860</name>
</gene>
<dbReference type="PROSITE" id="PS01094">
    <property type="entry name" value="UPF0076"/>
    <property type="match status" value="1"/>
</dbReference>
<dbReference type="SUPFAM" id="SSF55298">
    <property type="entry name" value="YjgF-like"/>
    <property type="match status" value="1"/>
</dbReference>